<dbReference type="NCBIfam" id="TIGR03696">
    <property type="entry name" value="Rhs_assc_core"/>
    <property type="match status" value="1"/>
</dbReference>
<sequence length="1593" mass="181621">MSQKQQYYSYIEGQFEGFPNLLSTYRKQLNAWYFKSADYATNAFDLPSLFAMDKKIVAGGASTTVGSSDDDYAVKAICPSSGELRIESVFQSIYHVPLGAIQVYVKSEDGKENRSVMLDQQGQALVTGLTPGVKYKIVVDHKPTQSEMDALFSHYDSMGKDLVKWLENKWVGFKPEWDRYFAQSAVDSVLENLGKFFEGIWDALKSLWNGISEVYDLLKDPEKALKNMSEGASEIISAIKNAASNAPKQLEKAMLFASDEAALYLLTRAIMIYLSIIPVSGMINELSKLSGAAIADIIIGILGGLIISFIATPVVGGAYFLFRAGKTAGKIVNKILKPIANFMTDVFDMVKKLINKASGKFKRVAINDGKGGSYRNGKVQLKADNQKTSKLDSDNDIPDDSSPSTNPDDKPTQSEKNTELDKDPISMATGEELLSLQDGHLPGLLPFEWKRLYRTSAAELNQGLGFGWSHSLSHQLHSAGKDVIWTDAENKQTRFTKPSRKLPIITNTTAHAAAYFDENERIVTIAENGQRFHFKAKEDEWLLDEISDKYHHRLLIQHDNHNRVETVTTESGLRFRLIYQDLLLSRVDLYHKKEQDERPVWVFIHTQAEYFYNESDQLIAATNASGETEHYQYNDHNVIQSRELAGGAIFYWEWQGEGKSSKAIRQYSNLSNIDTTYAWDESSNAVTLTNSNGTQQVYQHDENARLIKEVDAGGGEYLREYDDKGLLLKEIDPLGNTTEYIYARSGELQTKIAPNGLATNYTYLNGLLIQIRQDEAQWDYKHDAMGNVTWQRDPLGHVTRYGYNTHGLINAIHYPDGTQHSLIWNINGELVEETTPQGEKIRYRYDILGRLRYRQDSLGVHEMHYDRSDRLTKHVLPGGKTRFYEYNAYGKVTKYIDEQGRLTQYEYRWPSHQITKKINPDGTEVSYQYENAFQFLSDIVNENGEHYHIDYAPTGHVSREVTFDGRELTYQYDKHTQLISKTEKGVNGAELTTQYQYDSLGNVIVKTLPDDNEVRYEYDAQGRLVSVDDGHWPLAYQYDLLGRLIQEHQGWATLGYRYDESGRLNAMMLPDGQTIDYCFDNGQLSQVNLNDQLLSKHTYQASGFELQRQQGALTSYYQHDDQGRLLEHRVKQKQLEKIHRKYHYNSVGNLTNIEDSERGQKQFHYDPLDRLTAVRGALNEDFHHDPAGNLLLNKQANVEGNKLLFQGDSHYQYDEFGRLTKEARGKSSKLVSSYTYDCQHRLVQLEKPDGSTASYQYDAFGRRISKSITDKAGNQSSTEFIWQADKLLVETDNIEHYQTYLYEYGSFRPLALIDGEGATNQETYFYQVDQLGTPLEITSVSGEVVWSVDYKAYGSLALKRAEKVTSNLRFQGQYFDEESGLHYNRHRYYSPATGRFITCDPIGLAGGLNSYQYVKNPMRWIDPTGLTQSEGNCPTGDSQQTLQKINEIKSLRKNEPEARIKQLAFDPDTGGYRNKEALTAYKIEERFGFFERYQRQSPDASKGDFVSISGPYKGQTFDDFGSEITEGMIRQLSLKPARTERKFFESLNKHLEQSDNVVLNLTVLKSKHSDLYERTMGFLKTHPNRNKIIDVTE</sequence>
<dbReference type="GO" id="GO:0016787">
    <property type="term" value="F:hydrolase activity"/>
    <property type="evidence" value="ECO:0007669"/>
    <property type="project" value="UniProtKB-KW"/>
</dbReference>
<keyword evidence="7" id="KW-1185">Reference proteome</keyword>
<proteinExistence type="predicted"/>
<feature type="transmembrane region" description="Helical" evidence="3">
    <location>
        <begin position="261"/>
        <end position="281"/>
    </location>
</feature>
<evidence type="ECO:0000259" key="5">
    <source>
        <dbReference type="Pfam" id="PF25023"/>
    </source>
</evidence>
<dbReference type="InterPro" id="IPR056823">
    <property type="entry name" value="TEN-like_YD-shell"/>
</dbReference>
<evidence type="ECO:0000313" key="6">
    <source>
        <dbReference type="EMBL" id="CZF80591.1"/>
    </source>
</evidence>
<keyword evidence="3" id="KW-0472">Membrane</keyword>
<keyword evidence="6" id="KW-0378">Hydrolase</keyword>
<dbReference type="PANTHER" id="PTHR32305">
    <property type="match status" value="1"/>
</dbReference>
<feature type="domain" description="Teneurin-like YD-shell" evidence="5">
    <location>
        <begin position="759"/>
        <end position="912"/>
    </location>
</feature>
<organism evidence="6 7">
    <name type="scientific">Grimontia celer</name>
    <dbReference type="NCBI Taxonomy" id="1796497"/>
    <lineage>
        <taxon>Bacteria</taxon>
        <taxon>Pseudomonadati</taxon>
        <taxon>Pseudomonadota</taxon>
        <taxon>Gammaproteobacteria</taxon>
        <taxon>Vibrionales</taxon>
        <taxon>Vibrionaceae</taxon>
        <taxon>Grimontia</taxon>
    </lineage>
</organism>
<feature type="domain" description="Teneurin-like YD-shell" evidence="5">
    <location>
        <begin position="1114"/>
        <end position="1400"/>
    </location>
</feature>
<feature type="compositionally biased region" description="Basic and acidic residues" evidence="2">
    <location>
        <begin position="407"/>
        <end position="424"/>
    </location>
</feature>
<accession>A0A128F2T8</accession>
<dbReference type="CDD" id="cd20726">
    <property type="entry name" value="CDI_toxin_BpE479_tRNase-like"/>
    <property type="match status" value="1"/>
</dbReference>
<dbReference type="Pfam" id="PF25023">
    <property type="entry name" value="TEN_YD-shell"/>
    <property type="match status" value="2"/>
</dbReference>
<protein>
    <submittedName>
        <fullName evidence="6">Putative deoxyribonuclease RhsC</fullName>
        <ecNumber evidence="6">3.1.-.-</ecNumber>
    </submittedName>
</protein>
<reference evidence="7" key="1">
    <citation type="submission" date="2016-02" db="EMBL/GenBank/DDBJ databases">
        <authorList>
            <person name="Rodrigo-Torres Lidia"/>
            <person name="Arahal R.David."/>
        </authorList>
    </citation>
    <scope>NUCLEOTIDE SEQUENCE [LARGE SCALE GENOMIC DNA]</scope>
    <source>
        <strain evidence="7">CECT 9029</strain>
    </source>
</reference>
<dbReference type="InterPro" id="IPR045351">
    <property type="entry name" value="DUF6531"/>
</dbReference>
<evidence type="ECO:0000256" key="2">
    <source>
        <dbReference type="SAM" id="MobiDB-lite"/>
    </source>
</evidence>
<dbReference type="InterPro" id="IPR031325">
    <property type="entry name" value="RHS_repeat"/>
</dbReference>
<dbReference type="InterPro" id="IPR022385">
    <property type="entry name" value="Rhs_assc_core"/>
</dbReference>
<dbReference type="OrthoDB" id="9816400at2"/>
<dbReference type="EMBL" id="FIZX01000002">
    <property type="protein sequence ID" value="CZF80591.1"/>
    <property type="molecule type" value="Genomic_DNA"/>
</dbReference>
<feature type="region of interest" description="Disordered" evidence="2">
    <location>
        <begin position="375"/>
        <end position="424"/>
    </location>
</feature>
<keyword evidence="1" id="KW-0677">Repeat</keyword>
<dbReference type="EC" id="3.1.-.-" evidence="6"/>
<dbReference type="Pfam" id="PF05593">
    <property type="entry name" value="RHS_repeat"/>
    <property type="match status" value="1"/>
</dbReference>
<dbReference type="PRINTS" id="PR00394">
    <property type="entry name" value="RHSPROTEIN"/>
</dbReference>
<dbReference type="Pfam" id="PF20148">
    <property type="entry name" value="DUF6531"/>
    <property type="match status" value="1"/>
</dbReference>
<evidence type="ECO:0000256" key="1">
    <source>
        <dbReference type="ARBA" id="ARBA00022737"/>
    </source>
</evidence>
<dbReference type="STRING" id="1796497.GCE9029_02079"/>
<keyword evidence="3" id="KW-0812">Transmembrane</keyword>
<keyword evidence="3" id="KW-1133">Transmembrane helix</keyword>
<dbReference type="InterPro" id="IPR006530">
    <property type="entry name" value="YD"/>
</dbReference>
<dbReference type="PANTHER" id="PTHR32305:SF15">
    <property type="entry name" value="PROTEIN RHSA-RELATED"/>
    <property type="match status" value="1"/>
</dbReference>
<feature type="domain" description="DUF6531" evidence="4">
    <location>
        <begin position="423"/>
        <end position="495"/>
    </location>
</feature>
<evidence type="ECO:0000313" key="7">
    <source>
        <dbReference type="Proteomes" id="UP000071641"/>
    </source>
</evidence>
<dbReference type="Gene3D" id="2.180.10.10">
    <property type="entry name" value="RHS repeat-associated core"/>
    <property type="match status" value="2"/>
</dbReference>
<name>A0A128F2T8_9GAMM</name>
<dbReference type="RefSeq" id="WP_062663196.1">
    <property type="nucleotide sequence ID" value="NZ_FIZX01000002.1"/>
</dbReference>
<feature type="compositionally biased region" description="Basic and acidic residues" evidence="2">
    <location>
        <begin position="384"/>
        <end position="393"/>
    </location>
</feature>
<evidence type="ECO:0000256" key="3">
    <source>
        <dbReference type="SAM" id="Phobius"/>
    </source>
</evidence>
<feature type="transmembrane region" description="Helical" evidence="3">
    <location>
        <begin position="293"/>
        <end position="322"/>
    </location>
</feature>
<evidence type="ECO:0000259" key="4">
    <source>
        <dbReference type="Pfam" id="PF20148"/>
    </source>
</evidence>
<dbReference type="NCBIfam" id="TIGR01643">
    <property type="entry name" value="YD_repeat_2x"/>
    <property type="match status" value="7"/>
</dbReference>
<dbReference type="Proteomes" id="UP000071641">
    <property type="component" value="Unassembled WGS sequence"/>
</dbReference>
<gene>
    <name evidence="6" type="primary">rhsC</name>
    <name evidence="6" type="ORF">GCE9029_02079</name>
</gene>
<dbReference type="InterPro" id="IPR050708">
    <property type="entry name" value="T6SS_VgrG/RHS"/>
</dbReference>